<gene>
    <name evidence="13" type="ORF">HNY73_015835</name>
</gene>
<keyword evidence="14" id="KW-1185">Reference proteome</keyword>
<evidence type="ECO:0000256" key="7">
    <source>
        <dbReference type="ARBA" id="ARBA00022801"/>
    </source>
</evidence>
<dbReference type="Pfam" id="PF00491">
    <property type="entry name" value="Arginase"/>
    <property type="match status" value="1"/>
</dbReference>
<dbReference type="EMBL" id="JABXBU010002227">
    <property type="protein sequence ID" value="KAF8773152.1"/>
    <property type="molecule type" value="Genomic_DNA"/>
</dbReference>
<evidence type="ECO:0000256" key="3">
    <source>
        <dbReference type="ARBA" id="ARBA00018123"/>
    </source>
</evidence>
<dbReference type="PANTHER" id="PTHR43782">
    <property type="entry name" value="ARGINASE"/>
    <property type="match status" value="1"/>
</dbReference>
<comment type="similarity">
    <text evidence="11 12">Belongs to the arginase family.</text>
</comment>
<protein>
    <recommendedName>
        <fullName evidence="3 12">Arginase</fullName>
        <ecNumber evidence="2 12">3.5.3.1</ecNumber>
    </recommendedName>
</protein>
<dbReference type="GO" id="GO:0000050">
    <property type="term" value="P:urea cycle"/>
    <property type="evidence" value="ECO:0007669"/>
    <property type="project" value="UniProtKB-KW"/>
</dbReference>
<dbReference type="CDD" id="cd09989">
    <property type="entry name" value="Arginase"/>
    <property type="match status" value="1"/>
</dbReference>
<keyword evidence="4 12" id="KW-0835">Urea cycle</keyword>
<comment type="cofactor">
    <cofactor evidence="10 12">
        <name>Mn(2+)</name>
        <dbReference type="ChEBI" id="CHEBI:29035"/>
    </cofactor>
    <text evidence="10 12">Binds 2 manganese ions per subunit.</text>
</comment>
<evidence type="ECO:0000256" key="1">
    <source>
        <dbReference type="ARBA" id="ARBA00005098"/>
    </source>
</evidence>
<feature type="binding site" evidence="10">
    <location>
        <position position="143"/>
    </location>
    <ligand>
        <name>Mn(2+)</name>
        <dbReference type="ChEBI" id="CHEBI:29035"/>
        <label>1</label>
    </ligand>
</feature>
<feature type="binding site" evidence="10">
    <location>
        <position position="251"/>
    </location>
    <ligand>
        <name>Mn(2+)</name>
        <dbReference type="ChEBI" id="CHEBI:29035"/>
        <label>1</label>
    </ligand>
</feature>
<keyword evidence="5 12" id="KW-0056">Arginine metabolism</keyword>
<evidence type="ECO:0000256" key="12">
    <source>
        <dbReference type="RuleBase" id="RU361159"/>
    </source>
</evidence>
<feature type="binding site" evidence="10">
    <location>
        <position position="249"/>
    </location>
    <ligand>
        <name>Mn(2+)</name>
        <dbReference type="ChEBI" id="CHEBI:29035"/>
        <label>1</label>
    </ligand>
</feature>
<evidence type="ECO:0000256" key="6">
    <source>
        <dbReference type="ARBA" id="ARBA00022723"/>
    </source>
</evidence>
<dbReference type="PANTHER" id="PTHR43782:SF3">
    <property type="entry name" value="ARGINASE"/>
    <property type="match status" value="1"/>
</dbReference>
<keyword evidence="7 12" id="KW-0378">Hydrolase</keyword>
<evidence type="ECO:0000256" key="5">
    <source>
        <dbReference type="ARBA" id="ARBA00022503"/>
    </source>
</evidence>
<evidence type="ECO:0000256" key="11">
    <source>
        <dbReference type="PROSITE-ProRule" id="PRU00742"/>
    </source>
</evidence>
<dbReference type="AlphaFoldDB" id="A0A8T0EH30"/>
<accession>A0A8T0EH30</accession>
<sequence length="338" mass="37397">MLHSSRLILNKKLCCFIITRQKVDTYFNRIGILGAPFNKGQPKDGVDKAPEALRKYGLIEQLQNLDLDVKDYGNLQFEEHLDPNNSKSLSVGAACKKLSDGVKKVLSDSRKCVTIGGDHSLGMGTVHGHSQVHDVCVLWIDAHPDINTAYTSPSGHIHGMPCSFLIKELKKYKKPLPGFDWLNPCINKSNVAFIGLRDIDPLEKLILTKENILHYTMHDIDKLGIFEVTNRALEAINPMGKLSLHVSFDIDSIDKMLTPSTGTPVIGGLTVREALCIAEEISHLDCFRAIDLVEINPKLGSKEQIENTLSIGTLVLKTFLGYSRHGILPKNAQEIPTA</sequence>
<proteinExistence type="inferred from homology"/>
<dbReference type="NCBIfam" id="TIGR01229">
    <property type="entry name" value="rocF_arginase"/>
    <property type="match status" value="1"/>
</dbReference>
<feature type="binding site" evidence="10">
    <location>
        <position position="119"/>
    </location>
    <ligand>
        <name>Mn(2+)</name>
        <dbReference type="ChEBI" id="CHEBI:29035"/>
        <label>1</label>
    </ligand>
</feature>
<organism evidence="13 14">
    <name type="scientific">Argiope bruennichi</name>
    <name type="common">Wasp spider</name>
    <name type="synonym">Aranea bruennichi</name>
    <dbReference type="NCBI Taxonomy" id="94029"/>
    <lineage>
        <taxon>Eukaryota</taxon>
        <taxon>Metazoa</taxon>
        <taxon>Ecdysozoa</taxon>
        <taxon>Arthropoda</taxon>
        <taxon>Chelicerata</taxon>
        <taxon>Arachnida</taxon>
        <taxon>Araneae</taxon>
        <taxon>Araneomorphae</taxon>
        <taxon>Entelegynae</taxon>
        <taxon>Araneoidea</taxon>
        <taxon>Araneidae</taxon>
        <taxon>Argiope</taxon>
    </lineage>
</organism>
<dbReference type="InterPro" id="IPR023696">
    <property type="entry name" value="Ureohydrolase_dom_sf"/>
</dbReference>
<dbReference type="Proteomes" id="UP000807504">
    <property type="component" value="Unassembled WGS sequence"/>
</dbReference>
<name>A0A8T0EH30_ARGBR</name>
<reference evidence="13" key="2">
    <citation type="submission" date="2020-06" db="EMBL/GenBank/DDBJ databases">
        <authorList>
            <person name="Sheffer M."/>
        </authorList>
    </citation>
    <scope>NUCLEOTIDE SEQUENCE</scope>
</reference>
<keyword evidence="8 10" id="KW-0464">Manganese</keyword>
<dbReference type="GO" id="GO:0005634">
    <property type="term" value="C:nucleus"/>
    <property type="evidence" value="ECO:0007669"/>
    <property type="project" value="TreeGrafter"/>
</dbReference>
<dbReference type="InterPro" id="IPR006035">
    <property type="entry name" value="Ureohydrolase"/>
</dbReference>
<dbReference type="InterPro" id="IPR014033">
    <property type="entry name" value="Arginase"/>
</dbReference>
<dbReference type="GO" id="GO:0006525">
    <property type="term" value="P:arginine metabolic process"/>
    <property type="evidence" value="ECO:0007669"/>
    <property type="project" value="UniProtKB-KW"/>
</dbReference>
<dbReference type="GO" id="GO:0030145">
    <property type="term" value="F:manganese ion binding"/>
    <property type="evidence" value="ECO:0007669"/>
    <property type="project" value="TreeGrafter"/>
</dbReference>
<evidence type="ECO:0000313" key="14">
    <source>
        <dbReference type="Proteomes" id="UP000807504"/>
    </source>
</evidence>
<reference evidence="13" key="1">
    <citation type="journal article" date="2020" name="bioRxiv">
        <title>Chromosome-level reference genome of the European wasp spider Argiope bruennichi: a resource for studies on range expansion and evolutionary adaptation.</title>
        <authorList>
            <person name="Sheffer M.M."/>
            <person name="Hoppe A."/>
            <person name="Krehenwinkel H."/>
            <person name="Uhl G."/>
            <person name="Kuss A.W."/>
            <person name="Jensen L."/>
            <person name="Jensen C."/>
            <person name="Gillespie R.G."/>
            <person name="Hoff K.J."/>
            <person name="Prost S."/>
        </authorList>
    </citation>
    <scope>NUCLEOTIDE SEQUENCE</scope>
</reference>
<evidence type="ECO:0000256" key="4">
    <source>
        <dbReference type="ARBA" id="ARBA00022436"/>
    </source>
</evidence>
<keyword evidence="6 10" id="KW-0479">Metal-binding</keyword>
<evidence type="ECO:0000256" key="2">
    <source>
        <dbReference type="ARBA" id="ARBA00012168"/>
    </source>
</evidence>
<comment type="catalytic activity">
    <reaction evidence="9 12">
        <text>L-arginine + H2O = urea + L-ornithine</text>
        <dbReference type="Rhea" id="RHEA:20569"/>
        <dbReference type="ChEBI" id="CHEBI:15377"/>
        <dbReference type="ChEBI" id="CHEBI:16199"/>
        <dbReference type="ChEBI" id="CHEBI:32682"/>
        <dbReference type="ChEBI" id="CHEBI:46911"/>
        <dbReference type="EC" id="3.5.3.1"/>
    </reaction>
</comment>
<dbReference type="SUPFAM" id="SSF52768">
    <property type="entry name" value="Arginase/deacetylase"/>
    <property type="match status" value="1"/>
</dbReference>
<evidence type="ECO:0000313" key="13">
    <source>
        <dbReference type="EMBL" id="KAF8773152.1"/>
    </source>
</evidence>
<comment type="pathway">
    <text evidence="1 12">Nitrogen metabolism; urea cycle; L-ornithine and urea from L-arginine: step 1/1.</text>
</comment>
<comment type="caution">
    <text evidence="13">The sequence shown here is derived from an EMBL/GenBank/DDBJ whole genome shotgun (WGS) entry which is preliminary data.</text>
</comment>
<dbReference type="PROSITE" id="PS51409">
    <property type="entry name" value="ARGINASE_2"/>
    <property type="match status" value="1"/>
</dbReference>
<dbReference type="FunFam" id="3.40.800.10:FF:000012">
    <property type="entry name" value="Arginase"/>
    <property type="match status" value="1"/>
</dbReference>
<feature type="binding site" evidence="10">
    <location>
        <position position="141"/>
    </location>
    <ligand>
        <name>Mn(2+)</name>
        <dbReference type="ChEBI" id="CHEBI:29035"/>
        <label>1</label>
    </ligand>
</feature>
<evidence type="ECO:0000256" key="9">
    <source>
        <dbReference type="ARBA" id="ARBA00047391"/>
    </source>
</evidence>
<evidence type="ECO:0000256" key="10">
    <source>
        <dbReference type="PIRSR" id="PIRSR036979-1"/>
    </source>
</evidence>
<dbReference type="EC" id="3.5.3.1" evidence="2 12"/>
<dbReference type="Gene3D" id="3.40.800.10">
    <property type="entry name" value="Ureohydrolase domain"/>
    <property type="match status" value="1"/>
</dbReference>
<dbReference type="GO" id="GO:0005829">
    <property type="term" value="C:cytosol"/>
    <property type="evidence" value="ECO:0007669"/>
    <property type="project" value="TreeGrafter"/>
</dbReference>
<dbReference type="GO" id="GO:0004053">
    <property type="term" value="F:arginase activity"/>
    <property type="evidence" value="ECO:0007669"/>
    <property type="project" value="UniProtKB-EC"/>
</dbReference>
<dbReference type="PRINTS" id="PR00116">
    <property type="entry name" value="ARGINASE"/>
</dbReference>
<feature type="binding site" evidence="10">
    <location>
        <position position="145"/>
    </location>
    <ligand>
        <name>Mn(2+)</name>
        <dbReference type="ChEBI" id="CHEBI:29035"/>
        <label>1</label>
    </ligand>
</feature>
<dbReference type="PIRSF" id="PIRSF036979">
    <property type="entry name" value="Arginase"/>
    <property type="match status" value="1"/>
</dbReference>
<evidence type="ECO:0000256" key="8">
    <source>
        <dbReference type="ARBA" id="ARBA00023211"/>
    </source>
</evidence>